<dbReference type="Gene3D" id="3.40.50.1980">
    <property type="entry name" value="Nitrogenase molybdenum iron protein domain"/>
    <property type="match status" value="2"/>
</dbReference>
<dbReference type="AlphaFoldDB" id="D3F5H7"/>
<evidence type="ECO:0000256" key="3">
    <source>
        <dbReference type="ARBA" id="ARBA00022448"/>
    </source>
</evidence>
<dbReference type="OrthoDB" id="1846031at2"/>
<keyword evidence="4 5" id="KW-0732">Signal</keyword>
<accession>D3F5H7</accession>
<reference evidence="8" key="2">
    <citation type="submission" date="2010-01" db="EMBL/GenBank/DDBJ databases">
        <title>The complete genome of Conexibacter woesei DSM 14684.</title>
        <authorList>
            <consortium name="US DOE Joint Genome Institute (JGI-PGF)"/>
            <person name="Lucas S."/>
            <person name="Copeland A."/>
            <person name="Lapidus A."/>
            <person name="Glavina del Rio T."/>
            <person name="Dalin E."/>
            <person name="Tice H."/>
            <person name="Bruce D."/>
            <person name="Goodwin L."/>
            <person name="Pitluck S."/>
            <person name="Kyrpides N."/>
            <person name="Mavromatis K."/>
            <person name="Ivanova N."/>
            <person name="Mikhailova N."/>
            <person name="Chertkov O."/>
            <person name="Brettin T."/>
            <person name="Detter J.C."/>
            <person name="Han C."/>
            <person name="Larimer F."/>
            <person name="Land M."/>
            <person name="Hauser L."/>
            <person name="Markowitz V."/>
            <person name="Cheng J.-F."/>
            <person name="Hugenholtz P."/>
            <person name="Woyke T."/>
            <person name="Wu D."/>
            <person name="Pukall R."/>
            <person name="Steenblock K."/>
            <person name="Schneider S."/>
            <person name="Klenk H.-P."/>
            <person name="Eisen J.A."/>
        </authorList>
    </citation>
    <scope>NUCLEOTIDE SEQUENCE [LARGE SCALE GENOMIC DNA]</scope>
    <source>
        <strain evidence="8">DSM 14684 / CIP 108061 / JCM 11494 / NBRC 100937 / ID131577</strain>
    </source>
</reference>
<dbReference type="InterPro" id="IPR002491">
    <property type="entry name" value="ABC_transptr_periplasmic_BD"/>
</dbReference>
<feature type="signal peptide" evidence="5">
    <location>
        <begin position="1"/>
        <end position="19"/>
    </location>
</feature>
<dbReference type="RefSeq" id="WP_012933695.1">
    <property type="nucleotide sequence ID" value="NC_013739.1"/>
</dbReference>
<dbReference type="HOGENOM" id="CLU_038034_1_0_11"/>
<dbReference type="PROSITE" id="PS51257">
    <property type="entry name" value="PROKAR_LIPOPROTEIN"/>
    <property type="match status" value="1"/>
</dbReference>
<evidence type="ECO:0000256" key="5">
    <source>
        <dbReference type="SAM" id="SignalP"/>
    </source>
</evidence>
<dbReference type="eggNOG" id="COG0614">
    <property type="taxonomic scope" value="Bacteria"/>
</dbReference>
<dbReference type="PANTHER" id="PTHR30532">
    <property type="entry name" value="IRON III DICITRATE-BINDING PERIPLASMIC PROTEIN"/>
    <property type="match status" value="1"/>
</dbReference>
<dbReference type="InterPro" id="IPR051313">
    <property type="entry name" value="Bact_iron-sidero_bind"/>
</dbReference>
<keyword evidence="8" id="KW-1185">Reference proteome</keyword>
<sequence length="335" mass="34722" precursor="true">MTRLVSTLLALLSAALFVAGCGGGDDARSASTAGSSTTASSAAAADAFPVTVRHAQGTATIPGPPRRVVALGAADVQIARALGAELVGASTNDSSPDGQWLGVDPPLPGSVAKLPAIEPDIERIASLRPDLILITTAQPSYSRLYETLAKIAPVISYRKGLLEDSGDDLTRLIGAALGRSEQAEALIARSGRQLDAFAREHRELEGKRIVFGQHAARTTYLVVAATAPSTVAFERLGMRLPGSLAKLPVQAAPGIAVISEEKLGLLDAADYVVLGVASPAVGRTFLAGPVVSRLGITERGGIRFIDFNEATVLLAPNPAVTGTLLDLLQELLRER</sequence>
<feature type="domain" description="Fe/B12 periplasmic-binding" evidence="6">
    <location>
        <begin position="67"/>
        <end position="335"/>
    </location>
</feature>
<name>D3F5H7_CONWI</name>
<evidence type="ECO:0000313" key="7">
    <source>
        <dbReference type="EMBL" id="ADB50644.1"/>
    </source>
</evidence>
<dbReference type="SUPFAM" id="SSF53807">
    <property type="entry name" value="Helical backbone' metal receptor"/>
    <property type="match status" value="1"/>
</dbReference>
<evidence type="ECO:0000259" key="6">
    <source>
        <dbReference type="PROSITE" id="PS50983"/>
    </source>
</evidence>
<dbReference type="GO" id="GO:0030288">
    <property type="term" value="C:outer membrane-bounded periplasmic space"/>
    <property type="evidence" value="ECO:0007669"/>
    <property type="project" value="TreeGrafter"/>
</dbReference>
<dbReference type="Pfam" id="PF01497">
    <property type="entry name" value="Peripla_BP_2"/>
    <property type="match status" value="1"/>
</dbReference>
<evidence type="ECO:0000256" key="2">
    <source>
        <dbReference type="ARBA" id="ARBA00008814"/>
    </source>
</evidence>
<organism evidence="7 8">
    <name type="scientific">Conexibacter woesei (strain DSM 14684 / CCUG 47730 / CIP 108061 / JCM 11494 / NBRC 100937 / ID131577)</name>
    <dbReference type="NCBI Taxonomy" id="469383"/>
    <lineage>
        <taxon>Bacteria</taxon>
        <taxon>Bacillati</taxon>
        <taxon>Actinomycetota</taxon>
        <taxon>Thermoleophilia</taxon>
        <taxon>Solirubrobacterales</taxon>
        <taxon>Conexibacteraceae</taxon>
        <taxon>Conexibacter</taxon>
    </lineage>
</organism>
<comment type="similarity">
    <text evidence="2">Belongs to the bacterial solute-binding protein 8 family.</text>
</comment>
<evidence type="ECO:0000256" key="4">
    <source>
        <dbReference type="ARBA" id="ARBA00022729"/>
    </source>
</evidence>
<dbReference type="STRING" id="469383.Cwoe_2219"/>
<keyword evidence="3" id="KW-0813">Transport</keyword>
<dbReference type="Proteomes" id="UP000008229">
    <property type="component" value="Chromosome"/>
</dbReference>
<comment type="subcellular location">
    <subcellularLocation>
        <location evidence="1">Cell envelope</location>
    </subcellularLocation>
</comment>
<reference evidence="7 8" key="1">
    <citation type="journal article" date="2010" name="Stand. Genomic Sci.">
        <title>Complete genome sequence of Conexibacter woesei type strain (ID131577).</title>
        <authorList>
            <person name="Pukall R."/>
            <person name="Lapidus A."/>
            <person name="Glavina Del Rio T."/>
            <person name="Copeland A."/>
            <person name="Tice H."/>
            <person name="Cheng J.-F."/>
            <person name="Lucas S."/>
            <person name="Chen F."/>
            <person name="Nolan M."/>
            <person name="Bruce D."/>
            <person name="Goodwin L."/>
            <person name="Pitluck S."/>
            <person name="Mavromatis K."/>
            <person name="Ivanova N."/>
            <person name="Ovchinnikova G."/>
            <person name="Pati A."/>
            <person name="Chen A."/>
            <person name="Palaniappan K."/>
            <person name="Land M."/>
            <person name="Hauser L."/>
            <person name="Chang Y.-J."/>
            <person name="Jeffries C.D."/>
            <person name="Chain P."/>
            <person name="Meincke L."/>
            <person name="Sims D."/>
            <person name="Brettin T."/>
            <person name="Detter J.C."/>
            <person name="Rohde M."/>
            <person name="Goeker M."/>
            <person name="Bristow J."/>
            <person name="Eisen J.A."/>
            <person name="Markowitz V."/>
            <person name="Kyrpides N.C."/>
            <person name="Klenk H.-P."/>
            <person name="Hugenholtz P."/>
        </authorList>
    </citation>
    <scope>NUCLEOTIDE SEQUENCE [LARGE SCALE GENOMIC DNA]</scope>
    <source>
        <strain evidence="8">DSM 14684 / CIP 108061 / JCM 11494 / NBRC 100937 / ID131577</strain>
    </source>
</reference>
<dbReference type="GO" id="GO:1901678">
    <property type="term" value="P:iron coordination entity transport"/>
    <property type="evidence" value="ECO:0007669"/>
    <property type="project" value="UniProtKB-ARBA"/>
</dbReference>
<dbReference type="KEGG" id="cwo:Cwoe_2219"/>
<gene>
    <name evidence="7" type="ordered locus">Cwoe_2219</name>
</gene>
<evidence type="ECO:0000313" key="8">
    <source>
        <dbReference type="Proteomes" id="UP000008229"/>
    </source>
</evidence>
<dbReference type="PANTHER" id="PTHR30532:SF1">
    <property type="entry name" value="IRON(3+)-HYDROXAMATE-BINDING PROTEIN FHUD"/>
    <property type="match status" value="1"/>
</dbReference>
<protein>
    <submittedName>
        <fullName evidence="7">Periplasmic binding protein</fullName>
    </submittedName>
</protein>
<feature type="chain" id="PRO_5038695469" evidence="5">
    <location>
        <begin position="20"/>
        <end position="335"/>
    </location>
</feature>
<dbReference type="PROSITE" id="PS50983">
    <property type="entry name" value="FE_B12_PBP"/>
    <property type="match status" value="1"/>
</dbReference>
<evidence type="ECO:0000256" key="1">
    <source>
        <dbReference type="ARBA" id="ARBA00004196"/>
    </source>
</evidence>
<dbReference type="EMBL" id="CP001854">
    <property type="protein sequence ID" value="ADB50644.1"/>
    <property type="molecule type" value="Genomic_DNA"/>
</dbReference>
<proteinExistence type="inferred from homology"/>